<reference evidence="1 2" key="1">
    <citation type="submission" date="2014-07" db="EMBL/GenBank/DDBJ databases">
        <title>Genome Sequencing of Dermacoccus nishinomiyaensis.</title>
        <authorList>
            <person name="Hong K.W."/>
            <person name="Chan K.G."/>
        </authorList>
    </citation>
    <scope>NUCLEOTIDE SEQUENCE [LARGE SCALE GENOMIC DNA]</scope>
    <source>
        <strain evidence="1 2">M25</strain>
    </source>
</reference>
<sequence>MERSGTRVPARLSRAWWAAFVVVPLVLGAAAAFLGKSSIESNLQQRVERSVAGTGVAQVSVSVDGRDVTAVVPARSGNDAIDSVRDAASHVDGVRTVKVHR</sequence>
<organism evidence="1 2">
    <name type="scientific">Dermacoccus nishinomiyaensis</name>
    <dbReference type="NCBI Taxonomy" id="1274"/>
    <lineage>
        <taxon>Bacteria</taxon>
        <taxon>Bacillati</taxon>
        <taxon>Actinomycetota</taxon>
        <taxon>Actinomycetes</taxon>
        <taxon>Micrococcales</taxon>
        <taxon>Dermacoccaceae</taxon>
        <taxon>Dermacoccus</taxon>
    </lineage>
</organism>
<gene>
    <name evidence="1" type="ORF">HX89_01260</name>
</gene>
<accession>A0A075JDW1</accession>
<dbReference type="STRING" id="1274.HX89_01260"/>
<evidence type="ECO:0000313" key="1">
    <source>
        <dbReference type="EMBL" id="AIF39840.1"/>
    </source>
</evidence>
<dbReference type="EMBL" id="CP008889">
    <property type="protein sequence ID" value="AIF39840.1"/>
    <property type="molecule type" value="Genomic_DNA"/>
</dbReference>
<name>A0A075JDW1_9MICO</name>
<protein>
    <submittedName>
        <fullName evidence="1">Uncharacterized protein</fullName>
    </submittedName>
</protein>
<proteinExistence type="predicted"/>
<evidence type="ECO:0000313" key="2">
    <source>
        <dbReference type="Proteomes" id="UP000027986"/>
    </source>
</evidence>
<dbReference type="HOGENOM" id="CLU_2286890_0_0_11"/>
<dbReference type="KEGG" id="dni:HX89_01260"/>
<dbReference type="Proteomes" id="UP000027986">
    <property type="component" value="Chromosome"/>
</dbReference>
<dbReference type="RefSeq" id="WP_038566438.1">
    <property type="nucleotide sequence ID" value="NZ_CP008889.1"/>
</dbReference>
<dbReference type="GeneID" id="41839878"/>
<keyword evidence="2" id="KW-1185">Reference proteome</keyword>
<dbReference type="AlphaFoldDB" id="A0A075JDW1"/>